<dbReference type="EMBL" id="JAULSX010000005">
    <property type="protein sequence ID" value="KAK3490326.1"/>
    <property type="molecule type" value="Genomic_DNA"/>
</dbReference>
<gene>
    <name evidence="1" type="ORF">B0T23DRAFT_420840</name>
</gene>
<proteinExistence type="predicted"/>
<name>A0AAJ0I598_9PEZI</name>
<dbReference type="GeneID" id="87877366"/>
<keyword evidence="2" id="KW-1185">Reference proteome</keyword>
<dbReference type="RefSeq" id="XP_062691509.1">
    <property type="nucleotide sequence ID" value="XM_062839744.1"/>
</dbReference>
<accession>A0AAJ0I598</accession>
<organism evidence="1 2">
    <name type="scientific">Neurospora hispaniola</name>
    <dbReference type="NCBI Taxonomy" id="588809"/>
    <lineage>
        <taxon>Eukaryota</taxon>
        <taxon>Fungi</taxon>
        <taxon>Dikarya</taxon>
        <taxon>Ascomycota</taxon>
        <taxon>Pezizomycotina</taxon>
        <taxon>Sordariomycetes</taxon>
        <taxon>Sordariomycetidae</taxon>
        <taxon>Sordariales</taxon>
        <taxon>Sordariaceae</taxon>
        <taxon>Neurospora</taxon>
    </lineage>
</organism>
<comment type="caution">
    <text evidence="1">The sequence shown here is derived from an EMBL/GenBank/DDBJ whole genome shotgun (WGS) entry which is preliminary data.</text>
</comment>
<dbReference type="AlphaFoldDB" id="A0AAJ0I598"/>
<reference evidence="1 2" key="1">
    <citation type="journal article" date="2023" name="Mol. Phylogenet. Evol.">
        <title>Genome-scale phylogeny and comparative genomics of the fungal order Sordariales.</title>
        <authorList>
            <person name="Hensen N."/>
            <person name="Bonometti L."/>
            <person name="Westerberg I."/>
            <person name="Brannstrom I.O."/>
            <person name="Guillou S."/>
            <person name="Cros-Aarteil S."/>
            <person name="Calhoun S."/>
            <person name="Haridas S."/>
            <person name="Kuo A."/>
            <person name="Mondo S."/>
            <person name="Pangilinan J."/>
            <person name="Riley R."/>
            <person name="LaButti K."/>
            <person name="Andreopoulos B."/>
            <person name="Lipzen A."/>
            <person name="Chen C."/>
            <person name="Yan M."/>
            <person name="Daum C."/>
            <person name="Ng V."/>
            <person name="Clum A."/>
            <person name="Steindorff A."/>
            <person name="Ohm R.A."/>
            <person name="Martin F."/>
            <person name="Silar P."/>
            <person name="Natvig D.O."/>
            <person name="Lalanne C."/>
            <person name="Gautier V."/>
            <person name="Ament-Velasquez S.L."/>
            <person name="Kruys A."/>
            <person name="Hutchinson M.I."/>
            <person name="Powell A.J."/>
            <person name="Barry K."/>
            <person name="Miller A.N."/>
            <person name="Grigoriev I.V."/>
            <person name="Debuchy R."/>
            <person name="Gladieux P."/>
            <person name="Hiltunen Thoren M."/>
            <person name="Johannesson H."/>
        </authorList>
    </citation>
    <scope>NUCLEOTIDE SEQUENCE [LARGE SCALE GENOMIC DNA]</scope>
    <source>
        <strain evidence="1 2">FGSC 10403</strain>
    </source>
</reference>
<dbReference type="Proteomes" id="UP001285908">
    <property type="component" value="Unassembled WGS sequence"/>
</dbReference>
<evidence type="ECO:0000313" key="2">
    <source>
        <dbReference type="Proteomes" id="UP001285908"/>
    </source>
</evidence>
<sequence length="204" mass="22484">MYTSMNLALTWWCNYSPLKSSLARYLGGKALICNHQTTISMLDVEDENQRIPPYRCGHLPLPIPHSTVNPFVILVSQYPTKQPAARPGDTVIFTAALPLGSVGCKKGNLGSGREMGLDERLFRSSTQWASVTPRAGTHHGDAGQKLPCSPGFRAWSARVTVTSQHPEPPSGNTIWAREYPTTTNIKVSFKLFHNLHTLSAPHYS</sequence>
<evidence type="ECO:0000313" key="1">
    <source>
        <dbReference type="EMBL" id="KAK3490326.1"/>
    </source>
</evidence>
<protein>
    <submittedName>
        <fullName evidence="1">Uncharacterized protein</fullName>
    </submittedName>
</protein>